<evidence type="ECO:0000256" key="4">
    <source>
        <dbReference type="ARBA" id="ARBA00023157"/>
    </source>
</evidence>
<feature type="chain" id="PRO_5037931242" description="Peptidase S1 domain-containing protein" evidence="5">
    <location>
        <begin position="17"/>
        <end position="297"/>
    </location>
</feature>
<keyword evidence="2" id="KW-0378">Hydrolase</keyword>
<dbReference type="Gene3D" id="2.40.10.10">
    <property type="entry name" value="Trypsin-like serine proteases"/>
    <property type="match status" value="1"/>
</dbReference>
<name>A0A921YT51_MANSE</name>
<dbReference type="CDD" id="cd00190">
    <property type="entry name" value="Tryp_SPc"/>
    <property type="match status" value="1"/>
</dbReference>
<evidence type="ECO:0000256" key="2">
    <source>
        <dbReference type="ARBA" id="ARBA00022801"/>
    </source>
</evidence>
<evidence type="ECO:0000256" key="3">
    <source>
        <dbReference type="ARBA" id="ARBA00022825"/>
    </source>
</evidence>
<dbReference type="SUPFAM" id="SSF50494">
    <property type="entry name" value="Trypsin-like serine proteases"/>
    <property type="match status" value="1"/>
</dbReference>
<dbReference type="InterPro" id="IPR001254">
    <property type="entry name" value="Trypsin_dom"/>
</dbReference>
<sequence>MEKLIILFAAAVCVSGAFVPVTQMQGRIANGQLAAASQFNYSISLQLISEVGNYSTGHSCGGVLVTLSHALTAASCTFNRSSGELIPFDASEFRVFAGGVNLTNQYPDLFRDVANYTVHPQFVPPPASINDIAVLTLVAPFLATLVTPLALPSSNFAPADMSPCILAGWGSSTHNETGLRFTNKYIYNQALCTSVFASLPSTSNIFNTMVCAASLDIVSAGCPDDTGSALVCDNQLTGILFHTNNCNGTSFPELYTRVSNYTSWVRSVTGGASSFKPALNILAMLTAFQIIFMKIIS</sequence>
<accession>A0A921YT51</accession>
<feature type="signal peptide" evidence="5">
    <location>
        <begin position="1"/>
        <end position="16"/>
    </location>
</feature>
<gene>
    <name evidence="7" type="ORF">O3G_MSEX003234</name>
</gene>
<evidence type="ECO:0000256" key="1">
    <source>
        <dbReference type="ARBA" id="ARBA00022670"/>
    </source>
</evidence>
<dbReference type="GO" id="GO:0004252">
    <property type="term" value="F:serine-type endopeptidase activity"/>
    <property type="evidence" value="ECO:0007669"/>
    <property type="project" value="InterPro"/>
</dbReference>
<reference evidence="7" key="2">
    <citation type="submission" date="2020-12" db="EMBL/GenBank/DDBJ databases">
        <authorList>
            <person name="Kanost M."/>
        </authorList>
    </citation>
    <scope>NUCLEOTIDE SEQUENCE</scope>
</reference>
<comment type="caution">
    <text evidence="7">The sequence shown here is derived from an EMBL/GenBank/DDBJ whole genome shotgun (WGS) entry which is preliminary data.</text>
</comment>
<keyword evidence="4" id="KW-1015">Disulfide bond</keyword>
<keyword evidence="8" id="KW-1185">Reference proteome</keyword>
<keyword evidence="1" id="KW-0645">Protease</keyword>
<dbReference type="SMART" id="SM00020">
    <property type="entry name" value="Tryp_SPc"/>
    <property type="match status" value="1"/>
</dbReference>
<evidence type="ECO:0000256" key="5">
    <source>
        <dbReference type="SAM" id="SignalP"/>
    </source>
</evidence>
<dbReference type="OrthoDB" id="8189841at2759"/>
<dbReference type="PANTHER" id="PTHR24276:SF96">
    <property type="entry name" value="PEPTIDASE S1 DOMAIN-CONTAINING PROTEIN"/>
    <property type="match status" value="1"/>
</dbReference>
<dbReference type="EMBL" id="JH668309">
    <property type="protein sequence ID" value="KAG6444167.1"/>
    <property type="molecule type" value="Genomic_DNA"/>
</dbReference>
<dbReference type="InterPro" id="IPR009003">
    <property type="entry name" value="Peptidase_S1_PA"/>
</dbReference>
<dbReference type="Pfam" id="PF00089">
    <property type="entry name" value="Trypsin"/>
    <property type="match status" value="1"/>
</dbReference>
<dbReference type="GO" id="GO:0006508">
    <property type="term" value="P:proteolysis"/>
    <property type="evidence" value="ECO:0007669"/>
    <property type="project" value="UniProtKB-KW"/>
</dbReference>
<protein>
    <recommendedName>
        <fullName evidence="6">Peptidase S1 domain-containing protein</fullName>
    </recommendedName>
</protein>
<keyword evidence="5" id="KW-0732">Signal</keyword>
<keyword evidence="3" id="KW-0720">Serine protease</keyword>
<dbReference type="InterPro" id="IPR043504">
    <property type="entry name" value="Peptidase_S1_PA_chymotrypsin"/>
</dbReference>
<evidence type="ECO:0000259" key="6">
    <source>
        <dbReference type="PROSITE" id="PS50240"/>
    </source>
</evidence>
<evidence type="ECO:0000313" key="8">
    <source>
        <dbReference type="Proteomes" id="UP000791440"/>
    </source>
</evidence>
<reference evidence="7" key="1">
    <citation type="journal article" date="2016" name="Insect Biochem. Mol. Biol.">
        <title>Multifaceted biological insights from a draft genome sequence of the tobacco hornworm moth, Manduca sexta.</title>
        <authorList>
            <person name="Kanost M.R."/>
            <person name="Arrese E.L."/>
            <person name="Cao X."/>
            <person name="Chen Y.R."/>
            <person name="Chellapilla S."/>
            <person name="Goldsmith M.R."/>
            <person name="Grosse-Wilde E."/>
            <person name="Heckel D.G."/>
            <person name="Herndon N."/>
            <person name="Jiang H."/>
            <person name="Papanicolaou A."/>
            <person name="Qu J."/>
            <person name="Soulages J.L."/>
            <person name="Vogel H."/>
            <person name="Walters J."/>
            <person name="Waterhouse R.M."/>
            <person name="Ahn S.J."/>
            <person name="Almeida F.C."/>
            <person name="An C."/>
            <person name="Aqrawi P."/>
            <person name="Bretschneider A."/>
            <person name="Bryant W.B."/>
            <person name="Bucks S."/>
            <person name="Chao H."/>
            <person name="Chevignon G."/>
            <person name="Christen J.M."/>
            <person name="Clarke D.F."/>
            <person name="Dittmer N.T."/>
            <person name="Ferguson L.C.F."/>
            <person name="Garavelou S."/>
            <person name="Gordon K.H.J."/>
            <person name="Gunaratna R.T."/>
            <person name="Han Y."/>
            <person name="Hauser F."/>
            <person name="He Y."/>
            <person name="Heidel-Fischer H."/>
            <person name="Hirsh A."/>
            <person name="Hu Y."/>
            <person name="Jiang H."/>
            <person name="Kalra D."/>
            <person name="Klinner C."/>
            <person name="Konig C."/>
            <person name="Kovar C."/>
            <person name="Kroll A.R."/>
            <person name="Kuwar S.S."/>
            <person name="Lee S.L."/>
            <person name="Lehman R."/>
            <person name="Li K."/>
            <person name="Li Z."/>
            <person name="Liang H."/>
            <person name="Lovelace S."/>
            <person name="Lu Z."/>
            <person name="Mansfield J.H."/>
            <person name="McCulloch K.J."/>
            <person name="Mathew T."/>
            <person name="Morton B."/>
            <person name="Muzny D.M."/>
            <person name="Neunemann D."/>
            <person name="Ongeri F."/>
            <person name="Pauchet Y."/>
            <person name="Pu L.L."/>
            <person name="Pyrousis I."/>
            <person name="Rao X.J."/>
            <person name="Redding A."/>
            <person name="Roesel C."/>
            <person name="Sanchez-Gracia A."/>
            <person name="Schaack S."/>
            <person name="Shukla A."/>
            <person name="Tetreau G."/>
            <person name="Wang Y."/>
            <person name="Xiong G.H."/>
            <person name="Traut W."/>
            <person name="Walsh T.K."/>
            <person name="Worley K.C."/>
            <person name="Wu D."/>
            <person name="Wu W."/>
            <person name="Wu Y.Q."/>
            <person name="Zhang X."/>
            <person name="Zou Z."/>
            <person name="Zucker H."/>
            <person name="Briscoe A.D."/>
            <person name="Burmester T."/>
            <person name="Clem R.J."/>
            <person name="Feyereisen R."/>
            <person name="Grimmelikhuijzen C.J.P."/>
            <person name="Hamodrakas S.J."/>
            <person name="Hansson B.S."/>
            <person name="Huguet E."/>
            <person name="Jermiin L.S."/>
            <person name="Lan Q."/>
            <person name="Lehman H.K."/>
            <person name="Lorenzen M."/>
            <person name="Merzendorfer H."/>
            <person name="Michalopoulos I."/>
            <person name="Morton D.B."/>
            <person name="Muthukrishnan S."/>
            <person name="Oakeshott J.G."/>
            <person name="Palmer W."/>
            <person name="Park Y."/>
            <person name="Passarelli A.L."/>
            <person name="Rozas J."/>
            <person name="Schwartz L.M."/>
            <person name="Smith W."/>
            <person name="Southgate A."/>
            <person name="Vilcinskas A."/>
            <person name="Vogt R."/>
            <person name="Wang P."/>
            <person name="Werren J."/>
            <person name="Yu X.Q."/>
            <person name="Zhou J.J."/>
            <person name="Brown S.J."/>
            <person name="Scherer S.E."/>
            <person name="Richards S."/>
            <person name="Blissard G.W."/>
        </authorList>
    </citation>
    <scope>NUCLEOTIDE SEQUENCE</scope>
</reference>
<dbReference type="PROSITE" id="PS50240">
    <property type="entry name" value="TRYPSIN_DOM"/>
    <property type="match status" value="1"/>
</dbReference>
<dbReference type="PANTHER" id="PTHR24276">
    <property type="entry name" value="POLYSERASE-RELATED"/>
    <property type="match status" value="1"/>
</dbReference>
<feature type="domain" description="Peptidase S1" evidence="6">
    <location>
        <begin position="28"/>
        <end position="270"/>
    </location>
</feature>
<dbReference type="Proteomes" id="UP000791440">
    <property type="component" value="Unassembled WGS sequence"/>
</dbReference>
<dbReference type="AlphaFoldDB" id="A0A921YT51"/>
<dbReference type="InterPro" id="IPR050430">
    <property type="entry name" value="Peptidase_S1"/>
</dbReference>
<organism evidence="7 8">
    <name type="scientific">Manduca sexta</name>
    <name type="common">Tobacco hawkmoth</name>
    <name type="synonym">Tobacco hornworm</name>
    <dbReference type="NCBI Taxonomy" id="7130"/>
    <lineage>
        <taxon>Eukaryota</taxon>
        <taxon>Metazoa</taxon>
        <taxon>Ecdysozoa</taxon>
        <taxon>Arthropoda</taxon>
        <taxon>Hexapoda</taxon>
        <taxon>Insecta</taxon>
        <taxon>Pterygota</taxon>
        <taxon>Neoptera</taxon>
        <taxon>Endopterygota</taxon>
        <taxon>Lepidoptera</taxon>
        <taxon>Glossata</taxon>
        <taxon>Ditrysia</taxon>
        <taxon>Bombycoidea</taxon>
        <taxon>Sphingidae</taxon>
        <taxon>Sphinginae</taxon>
        <taxon>Sphingini</taxon>
        <taxon>Manduca</taxon>
    </lineage>
</organism>
<evidence type="ECO:0000313" key="7">
    <source>
        <dbReference type="EMBL" id="KAG6444167.1"/>
    </source>
</evidence>
<proteinExistence type="predicted"/>